<keyword evidence="1" id="KW-0175">Coiled coil</keyword>
<dbReference type="RefSeq" id="XP_004345310.1">
    <property type="nucleotide sequence ID" value="XM_004345260.2"/>
</dbReference>
<reference evidence="5" key="1">
    <citation type="submission" date="2011-02" db="EMBL/GenBank/DDBJ databases">
        <title>The Genome Sequence of Capsaspora owczarzaki ATCC 30864.</title>
        <authorList>
            <person name="Russ C."/>
            <person name="Cuomo C."/>
            <person name="Burger G."/>
            <person name="Gray M.W."/>
            <person name="Holland P.W.H."/>
            <person name="King N."/>
            <person name="Lang F.B.F."/>
            <person name="Roger A.J."/>
            <person name="Ruiz-Trillo I."/>
            <person name="Young S.K."/>
            <person name="Zeng Q."/>
            <person name="Gargeya S."/>
            <person name="Alvarado L."/>
            <person name="Berlin A."/>
            <person name="Chapman S.B."/>
            <person name="Chen Z."/>
            <person name="Freedman E."/>
            <person name="Gellesch M."/>
            <person name="Goldberg J."/>
            <person name="Griggs A."/>
            <person name="Gujja S."/>
            <person name="Heilman E."/>
            <person name="Heiman D."/>
            <person name="Howarth C."/>
            <person name="Mehta T."/>
            <person name="Neiman D."/>
            <person name="Pearson M."/>
            <person name="Roberts A."/>
            <person name="Saif S."/>
            <person name="Shea T."/>
            <person name="Shenoy N."/>
            <person name="Sisk P."/>
            <person name="Stolte C."/>
            <person name="Sykes S."/>
            <person name="White J."/>
            <person name="Yandava C."/>
            <person name="Haas B."/>
            <person name="Nusbaum C."/>
            <person name="Birren B."/>
        </authorList>
    </citation>
    <scope>NUCLEOTIDE SEQUENCE</scope>
    <source>
        <strain evidence="5">ATCC 30864</strain>
    </source>
</reference>
<keyword evidence="3" id="KW-0812">Transmembrane</keyword>
<feature type="compositionally biased region" description="Low complexity" evidence="2">
    <location>
        <begin position="350"/>
        <end position="361"/>
    </location>
</feature>
<evidence type="ECO:0000256" key="2">
    <source>
        <dbReference type="SAM" id="MobiDB-lite"/>
    </source>
</evidence>
<organism evidence="4 5">
    <name type="scientific">Capsaspora owczarzaki (strain ATCC 30864)</name>
    <dbReference type="NCBI Taxonomy" id="595528"/>
    <lineage>
        <taxon>Eukaryota</taxon>
        <taxon>Filasterea</taxon>
        <taxon>Capsaspora</taxon>
    </lineage>
</organism>
<dbReference type="Proteomes" id="UP000008743">
    <property type="component" value="Unassembled WGS sequence"/>
</dbReference>
<feature type="region of interest" description="Disordered" evidence="2">
    <location>
        <begin position="80"/>
        <end position="155"/>
    </location>
</feature>
<evidence type="ECO:0000313" key="5">
    <source>
        <dbReference type="Proteomes" id="UP000008743"/>
    </source>
</evidence>
<keyword evidence="5" id="KW-1185">Reference proteome</keyword>
<keyword evidence="3" id="KW-1133">Transmembrane helix</keyword>
<evidence type="ECO:0000256" key="3">
    <source>
        <dbReference type="SAM" id="Phobius"/>
    </source>
</evidence>
<protein>
    <submittedName>
        <fullName evidence="4">Uncharacterized protein</fullName>
    </submittedName>
</protein>
<evidence type="ECO:0000313" key="4">
    <source>
        <dbReference type="EMBL" id="KJE96204.1"/>
    </source>
</evidence>
<dbReference type="InParanoid" id="A0A0D2X4K2"/>
<feature type="region of interest" description="Disordered" evidence="2">
    <location>
        <begin position="36"/>
        <end position="67"/>
    </location>
</feature>
<feature type="compositionally biased region" description="Polar residues" evidence="2">
    <location>
        <begin position="207"/>
        <end position="218"/>
    </location>
</feature>
<dbReference type="AlphaFoldDB" id="A0A0D2X4K2"/>
<feature type="compositionally biased region" description="Polar residues" evidence="2">
    <location>
        <begin position="178"/>
        <end position="198"/>
    </location>
</feature>
<accession>A0A0D2X4K2</accession>
<evidence type="ECO:0000256" key="1">
    <source>
        <dbReference type="SAM" id="Coils"/>
    </source>
</evidence>
<feature type="region of interest" description="Disordered" evidence="2">
    <location>
        <begin position="170"/>
        <end position="235"/>
    </location>
</feature>
<feature type="transmembrane region" description="Helical" evidence="3">
    <location>
        <begin position="244"/>
        <end position="262"/>
    </location>
</feature>
<gene>
    <name evidence="4" type="ORF">CAOG_006561</name>
</gene>
<feature type="coiled-coil region" evidence="1">
    <location>
        <begin position="268"/>
        <end position="302"/>
    </location>
</feature>
<feature type="compositionally biased region" description="Low complexity" evidence="2">
    <location>
        <begin position="45"/>
        <end position="67"/>
    </location>
</feature>
<sequence length="371" mass="38988">MSLSSSSSSSTSKTPLLDLTGSWTSASLASSLIADTPNVETSPGSSSLSSLSNSRSGLDSSASSSSQPVLLLDRAADLVHSDQSTADSEVSDHEYLLPAADSSDDDHDDHDGSNSDQPKSLSSSLSSSWSRLGRSFTDSGAASASASITGGQANGGGVTAPVEVAAAARVAQTPPAPSQTEQPVVTDATPASVQTMQPKSHKRLRRSVNQTGRSPFKTQPQLQQPQQHGSRRASKRHTCNGCRCLAYIVAVILAGLVLWLIYDLTATNAALSDQLRQMTDTVEELRSRLSSTEQRLSGITEQLSSSPSVHFSTNLWSSVVDRTTSTFNTVKDQLASTVEHAGKRFGFGDKPSSLSKSPPKAKTQRQPAGEL</sequence>
<proteinExistence type="predicted"/>
<keyword evidence="3" id="KW-0472">Membrane</keyword>
<dbReference type="EMBL" id="KE346370">
    <property type="protein sequence ID" value="KJE96204.1"/>
    <property type="molecule type" value="Genomic_DNA"/>
</dbReference>
<name>A0A0D2X4K2_CAPO3</name>
<feature type="region of interest" description="Disordered" evidence="2">
    <location>
        <begin position="343"/>
        <end position="371"/>
    </location>
</feature>
<feature type="compositionally biased region" description="Low complexity" evidence="2">
    <location>
        <begin position="114"/>
        <end position="147"/>
    </location>
</feature>